<evidence type="ECO:0000313" key="2">
    <source>
        <dbReference type="Proteomes" id="UP000764045"/>
    </source>
</evidence>
<organism evidence="1 2">
    <name type="scientific">Marseilla massiliensis</name>
    <dbReference type="NCBI Taxonomy" id="1841864"/>
    <lineage>
        <taxon>Bacteria</taxon>
        <taxon>Pseudomonadati</taxon>
        <taxon>Bacteroidota</taxon>
        <taxon>Bacteroidia</taxon>
        <taxon>Bacteroidales</taxon>
        <taxon>Prevotellaceae</taxon>
        <taxon>Marseilla</taxon>
    </lineage>
</organism>
<comment type="caution">
    <text evidence="1">The sequence shown here is derived from an EMBL/GenBank/DDBJ whole genome shotgun (WGS) entry which is preliminary data.</text>
</comment>
<dbReference type="AlphaFoldDB" id="A0A938WQ42"/>
<sequence>MEILTKNVSCANLQKISDNKTKPKENIFNKNKLVTIVPRELASMPCGLLTDSA</sequence>
<accession>A0A938WQ42</accession>
<reference evidence="1 2" key="1">
    <citation type="journal article" date="2021" name="Sci. Rep.">
        <title>The distribution of antibiotic resistance genes in chicken gut microbiota commensals.</title>
        <authorList>
            <person name="Juricova H."/>
            <person name="Matiasovicova J."/>
            <person name="Kubasova T."/>
            <person name="Cejkova D."/>
            <person name="Rychlik I."/>
        </authorList>
    </citation>
    <scope>NUCLEOTIDE SEQUENCE [LARGE SCALE GENOMIC DNA]</scope>
    <source>
        <strain evidence="1 2">An819</strain>
    </source>
</reference>
<dbReference type="Proteomes" id="UP000764045">
    <property type="component" value="Unassembled WGS sequence"/>
</dbReference>
<proteinExistence type="predicted"/>
<gene>
    <name evidence="1" type="ORF">H6B30_12700</name>
</gene>
<protein>
    <submittedName>
        <fullName evidence="1">Uncharacterized protein</fullName>
    </submittedName>
</protein>
<dbReference type="RefSeq" id="WP_205111170.1">
    <property type="nucleotide sequence ID" value="NZ_JACJJL010000025.1"/>
</dbReference>
<dbReference type="EMBL" id="JACJJL010000025">
    <property type="protein sequence ID" value="MBM6662600.1"/>
    <property type="molecule type" value="Genomic_DNA"/>
</dbReference>
<evidence type="ECO:0000313" key="1">
    <source>
        <dbReference type="EMBL" id="MBM6662600.1"/>
    </source>
</evidence>
<keyword evidence="2" id="KW-1185">Reference proteome</keyword>
<name>A0A938WQ42_9BACT</name>